<proteinExistence type="predicted"/>
<organism evidence="2 3">
    <name type="scientific">Duganella margarita</name>
    <dbReference type="NCBI Taxonomy" id="2692170"/>
    <lineage>
        <taxon>Bacteria</taxon>
        <taxon>Pseudomonadati</taxon>
        <taxon>Pseudomonadota</taxon>
        <taxon>Betaproteobacteria</taxon>
        <taxon>Burkholderiales</taxon>
        <taxon>Oxalobacteraceae</taxon>
        <taxon>Telluria group</taxon>
        <taxon>Duganella</taxon>
    </lineage>
</organism>
<protein>
    <submittedName>
        <fullName evidence="2">Methyltransferase domain-containing protein</fullName>
    </submittedName>
</protein>
<dbReference type="GO" id="GO:0032259">
    <property type="term" value="P:methylation"/>
    <property type="evidence" value="ECO:0007669"/>
    <property type="project" value="UniProtKB-KW"/>
</dbReference>
<dbReference type="Gene3D" id="3.40.50.150">
    <property type="entry name" value="Vaccinia Virus protein VP39"/>
    <property type="match status" value="1"/>
</dbReference>
<dbReference type="InterPro" id="IPR029044">
    <property type="entry name" value="Nucleotide-diphossugar_trans"/>
</dbReference>
<dbReference type="InterPro" id="IPR029063">
    <property type="entry name" value="SAM-dependent_MTases_sf"/>
</dbReference>
<gene>
    <name evidence="2" type="ORF">GTP55_27715</name>
</gene>
<feature type="domain" description="Glycosyltransferase 2-like" evidence="1">
    <location>
        <begin position="11"/>
        <end position="131"/>
    </location>
</feature>
<keyword evidence="2" id="KW-0808">Transferase</keyword>
<evidence type="ECO:0000259" key="1">
    <source>
        <dbReference type="Pfam" id="PF00535"/>
    </source>
</evidence>
<dbReference type="InterPro" id="IPR001173">
    <property type="entry name" value="Glyco_trans_2-like"/>
</dbReference>
<evidence type="ECO:0000313" key="2">
    <source>
        <dbReference type="EMBL" id="MYN43137.1"/>
    </source>
</evidence>
<keyword evidence="3" id="KW-1185">Reference proteome</keyword>
<name>A0ABW9WPH4_9BURK</name>
<dbReference type="SUPFAM" id="SSF53335">
    <property type="entry name" value="S-adenosyl-L-methionine-dependent methyltransferases"/>
    <property type="match status" value="1"/>
</dbReference>
<reference evidence="2 3" key="1">
    <citation type="submission" date="2019-12" db="EMBL/GenBank/DDBJ databases">
        <title>Novel species isolated from a subtropical stream in China.</title>
        <authorList>
            <person name="Lu H."/>
        </authorList>
    </citation>
    <scope>NUCLEOTIDE SEQUENCE [LARGE SCALE GENOMIC DNA]</scope>
    <source>
        <strain evidence="2 3">FT109W</strain>
    </source>
</reference>
<dbReference type="Pfam" id="PF00535">
    <property type="entry name" value="Glycos_transf_2"/>
    <property type="match status" value="1"/>
</dbReference>
<sequence length="442" mass="49002">MTTMPVDRIPIISVSYNSAELIDELLASVRAHYANPITIIDGSDSDHYRAIEAVCARYADVAFIHFDYNIHHGPGMAWAFQNLDLHGPVLVLDSDVVVLNGGFIESMLTQLRPGMYGVGYTNYVNEGGFDVDYVDGAVRYLHPACMLINIEVVRQWPMPTRHGAPMTAPMLALHRAGMERLIDGVAWLKEDFKVDGVNHYLRHDWQGTVKRVGSYHLDDWEQAAREAASLRLHIQTLLPARLERVVEIGASDGALARAVKGRHPHCDYTAIGIDPHQRDQRKGACNHVLNEDVDALGDDFFRPYAGVDCWVLDQVLERVAHPERLLQRLRKVMAAGSSIVAVVPNAQHWSLQTRLCAGDLRYAETGLLAAGQRRLFSRSTLFALFQQSGFAVAQGLQMLDHPLQNEAVMAALRQLALSVGADPDLAITDAHPTAYILQAIPN</sequence>
<dbReference type="EMBL" id="WWCS01000033">
    <property type="protein sequence ID" value="MYN43137.1"/>
    <property type="molecule type" value="Genomic_DNA"/>
</dbReference>
<dbReference type="CDD" id="cd02440">
    <property type="entry name" value="AdoMet_MTases"/>
    <property type="match status" value="1"/>
</dbReference>
<dbReference type="SUPFAM" id="SSF53448">
    <property type="entry name" value="Nucleotide-diphospho-sugar transferases"/>
    <property type="match status" value="1"/>
</dbReference>
<keyword evidence="2" id="KW-0489">Methyltransferase</keyword>
<dbReference type="GO" id="GO:0008168">
    <property type="term" value="F:methyltransferase activity"/>
    <property type="evidence" value="ECO:0007669"/>
    <property type="project" value="UniProtKB-KW"/>
</dbReference>
<evidence type="ECO:0000313" key="3">
    <source>
        <dbReference type="Proteomes" id="UP000466332"/>
    </source>
</evidence>
<comment type="caution">
    <text evidence="2">The sequence shown here is derived from an EMBL/GenBank/DDBJ whole genome shotgun (WGS) entry which is preliminary data.</text>
</comment>
<dbReference type="RefSeq" id="WP_161047997.1">
    <property type="nucleotide sequence ID" value="NZ_WWCS01000033.1"/>
</dbReference>
<dbReference type="Pfam" id="PF13489">
    <property type="entry name" value="Methyltransf_23"/>
    <property type="match status" value="1"/>
</dbReference>
<accession>A0ABW9WPH4</accession>
<dbReference type="Proteomes" id="UP000466332">
    <property type="component" value="Unassembled WGS sequence"/>
</dbReference>
<dbReference type="Gene3D" id="3.90.550.10">
    <property type="entry name" value="Spore Coat Polysaccharide Biosynthesis Protein SpsA, Chain A"/>
    <property type="match status" value="1"/>
</dbReference>